<proteinExistence type="predicted"/>
<evidence type="ECO:0000313" key="1">
    <source>
        <dbReference type="EMBL" id="OUM20162.1"/>
    </source>
</evidence>
<dbReference type="EMBL" id="NHOC01000007">
    <property type="protein sequence ID" value="OUM20162.1"/>
    <property type="molecule type" value="Genomic_DNA"/>
</dbReference>
<reference evidence="1 2" key="1">
    <citation type="submission" date="2017-05" db="EMBL/GenBank/DDBJ databases">
        <title>Butyricicoccus porcorum sp. nov. a butyrate-producing bacterium from the swine intestinal tract.</title>
        <authorList>
            <person name="Trachsel J."/>
            <person name="Humphrey S."/>
            <person name="Allen H.K."/>
        </authorList>
    </citation>
    <scope>NUCLEOTIDE SEQUENCE [LARGE SCALE GENOMIC DNA]</scope>
    <source>
        <strain evidence="1">BB10</strain>
    </source>
</reference>
<keyword evidence="2" id="KW-1185">Reference proteome</keyword>
<organism evidence="1 2">
    <name type="scientific">Butyricicoccus porcorum</name>
    <dbReference type="NCBI Taxonomy" id="1945634"/>
    <lineage>
        <taxon>Bacteria</taxon>
        <taxon>Bacillati</taxon>
        <taxon>Bacillota</taxon>
        <taxon>Clostridia</taxon>
        <taxon>Eubacteriales</taxon>
        <taxon>Butyricicoccaceae</taxon>
        <taxon>Butyricicoccus</taxon>
    </lineage>
</organism>
<gene>
    <name evidence="1" type="ORF">CBW42_08885</name>
</gene>
<comment type="caution">
    <text evidence="1">The sequence shown here is derived from an EMBL/GenBank/DDBJ whole genome shotgun (WGS) entry which is preliminary data.</text>
</comment>
<sequence length="92" mass="10240">MAEETKEVPARCTEITPATAPGEAEHADVAEWSGKKHDFCKEIEGIPRFLIEELKKISYNISKEQQNGFVWTSAQAGTLSAKPEYSITISNR</sequence>
<protein>
    <submittedName>
        <fullName evidence="1">Uncharacterized protein</fullName>
    </submittedName>
</protein>
<dbReference type="Proteomes" id="UP000194903">
    <property type="component" value="Unassembled WGS sequence"/>
</dbReference>
<accession>A0A252F359</accession>
<dbReference type="RefSeq" id="WP_087020193.1">
    <property type="nucleotide sequence ID" value="NZ_CP178353.1"/>
</dbReference>
<evidence type="ECO:0000313" key="2">
    <source>
        <dbReference type="Proteomes" id="UP000194903"/>
    </source>
</evidence>
<name>A0A252F359_9FIRM</name>
<dbReference type="AlphaFoldDB" id="A0A252F359"/>